<dbReference type="Pfam" id="PF04145">
    <property type="entry name" value="Ctr"/>
    <property type="match status" value="2"/>
</dbReference>
<dbReference type="AlphaFoldDB" id="A0A1S3XAY2"/>
<keyword evidence="6" id="KW-0186">Copper</keyword>
<dbReference type="GO" id="GO:0005886">
    <property type="term" value="C:plasma membrane"/>
    <property type="evidence" value="ECO:0000318"/>
    <property type="project" value="GO_Central"/>
</dbReference>
<keyword evidence="7" id="KW-1185">Reference proteome</keyword>
<dbReference type="PANTHER" id="PTHR12483">
    <property type="entry name" value="SOLUTE CARRIER FAMILY 31 COPPER TRANSPORTERS"/>
    <property type="match status" value="1"/>
</dbReference>
<proteinExistence type="inferred from homology"/>
<dbReference type="InterPro" id="IPR007274">
    <property type="entry name" value="Cop_transporter"/>
</dbReference>
<keyword evidence="6" id="KW-0406">Ion transport</keyword>
<keyword evidence="5 6" id="KW-0472">Membrane</keyword>
<reference evidence="7" key="1">
    <citation type="journal article" date="2014" name="Nat. Commun.">
        <title>The tobacco genome sequence and its comparison with those of tomato and potato.</title>
        <authorList>
            <person name="Sierro N."/>
            <person name="Battey J.N."/>
            <person name="Ouadi S."/>
            <person name="Bakaher N."/>
            <person name="Bovet L."/>
            <person name="Willig A."/>
            <person name="Goepfert S."/>
            <person name="Peitsch M.C."/>
            <person name="Ivanov N.V."/>
        </authorList>
    </citation>
    <scope>NUCLEOTIDE SEQUENCE [LARGE SCALE GENOMIC DNA]</scope>
</reference>
<name>A0A1S3XAY2_TOBAC</name>
<keyword evidence="6" id="KW-0813">Transport</keyword>
<keyword evidence="3 6" id="KW-0187">Copper transport</keyword>
<dbReference type="OMA" id="KHSVGHY"/>
<dbReference type="KEGG" id="nta:107763067"/>
<keyword evidence="2 6" id="KW-0812">Transmembrane</keyword>
<comment type="similarity">
    <text evidence="1 6">Belongs to the copper transporter (Ctr) (TC 1.A.56) family. SLC31A subfamily.</text>
</comment>
<dbReference type="OrthoDB" id="73901at2759"/>
<dbReference type="GeneID" id="107763067"/>
<dbReference type="GO" id="GO:0005375">
    <property type="term" value="F:copper ion transmembrane transporter activity"/>
    <property type="evidence" value="ECO:0000318"/>
    <property type="project" value="GO_Central"/>
</dbReference>
<evidence type="ECO:0000256" key="6">
    <source>
        <dbReference type="RuleBase" id="RU367022"/>
    </source>
</evidence>
<organism evidence="7 8">
    <name type="scientific">Nicotiana tabacum</name>
    <name type="common">Common tobacco</name>
    <dbReference type="NCBI Taxonomy" id="4097"/>
    <lineage>
        <taxon>Eukaryota</taxon>
        <taxon>Viridiplantae</taxon>
        <taxon>Streptophyta</taxon>
        <taxon>Embryophyta</taxon>
        <taxon>Tracheophyta</taxon>
        <taxon>Spermatophyta</taxon>
        <taxon>Magnoliopsida</taxon>
        <taxon>eudicotyledons</taxon>
        <taxon>Gunneridae</taxon>
        <taxon>Pentapetalae</taxon>
        <taxon>asterids</taxon>
        <taxon>lamiids</taxon>
        <taxon>Solanales</taxon>
        <taxon>Solanaceae</taxon>
        <taxon>Nicotianoideae</taxon>
        <taxon>Nicotianeae</taxon>
        <taxon>Nicotiana</taxon>
    </lineage>
</organism>
<evidence type="ECO:0000256" key="3">
    <source>
        <dbReference type="ARBA" id="ARBA00022796"/>
    </source>
</evidence>
<sequence length="160" mass="18170">MSHTHDHENMDMHNKPMSNGNDTMMMMNMGNMVMQMNFYWGKNATILFKGWPDNNLGMYILSLFFVFFMAFAVEILSMDLIIKKSMNTIVGGLILNSIYYTVRMVLVYFVMLAVMSFNVGIFIVAILGHGLGYFFVKFRELAAADSPAQTTGSNATEPWV</sequence>
<evidence type="ECO:0000313" key="8">
    <source>
        <dbReference type="RefSeq" id="XP_016436974.1"/>
    </source>
</evidence>
<dbReference type="RefSeq" id="XP_016436974.1">
    <property type="nucleotide sequence ID" value="XM_016581488.1"/>
</dbReference>
<evidence type="ECO:0000256" key="1">
    <source>
        <dbReference type="ARBA" id="ARBA00006921"/>
    </source>
</evidence>
<evidence type="ECO:0000313" key="7">
    <source>
        <dbReference type="Proteomes" id="UP000790787"/>
    </source>
</evidence>
<comment type="subcellular location">
    <subcellularLocation>
        <location evidence="6">Membrane</location>
        <topology evidence="6">Multi-pass membrane protein</topology>
    </subcellularLocation>
</comment>
<dbReference type="PANTHER" id="PTHR12483:SF85">
    <property type="entry name" value="COPPER TRANSPORT PROTEIN"/>
    <property type="match status" value="1"/>
</dbReference>
<dbReference type="PaxDb" id="4097-A0A1S3XAY2"/>
<evidence type="ECO:0000256" key="2">
    <source>
        <dbReference type="ARBA" id="ARBA00022692"/>
    </source>
</evidence>
<feature type="transmembrane region" description="Helical" evidence="6">
    <location>
        <begin position="56"/>
        <end position="76"/>
    </location>
</feature>
<protein>
    <recommendedName>
        <fullName evidence="6">Copper transport protein</fullName>
    </recommendedName>
</protein>
<accession>A0A1S3XAY2</accession>
<gene>
    <name evidence="8" type="primary">LOC107763067</name>
</gene>
<dbReference type="STRING" id="4097.A0A1S3XAY2"/>
<reference evidence="8" key="2">
    <citation type="submission" date="2025-08" db="UniProtKB">
        <authorList>
            <consortium name="RefSeq"/>
        </authorList>
    </citation>
    <scope>IDENTIFICATION</scope>
    <source>
        <tissue evidence="8">Leaf</tissue>
    </source>
</reference>
<evidence type="ECO:0000256" key="5">
    <source>
        <dbReference type="ARBA" id="ARBA00023136"/>
    </source>
</evidence>
<dbReference type="Proteomes" id="UP000790787">
    <property type="component" value="Chromosome 10"/>
</dbReference>
<keyword evidence="4 6" id="KW-1133">Transmembrane helix</keyword>
<evidence type="ECO:0000256" key="4">
    <source>
        <dbReference type="ARBA" id="ARBA00022989"/>
    </source>
</evidence>
<dbReference type="RefSeq" id="XP_016436974.1">
    <property type="nucleotide sequence ID" value="XM_016581488.2"/>
</dbReference>